<dbReference type="Proteomes" id="UP001235513">
    <property type="component" value="Unassembled WGS sequence"/>
</dbReference>
<keyword evidence="1" id="KW-1133">Transmembrane helix</keyword>
<keyword evidence="1" id="KW-0812">Transmembrane</keyword>
<protein>
    <submittedName>
        <fullName evidence="2">Uncharacterized protein</fullName>
    </submittedName>
</protein>
<proteinExistence type="predicted"/>
<gene>
    <name evidence="2" type="ORF">J2T04_002200</name>
</gene>
<evidence type="ECO:0000313" key="3">
    <source>
        <dbReference type="Proteomes" id="UP001235513"/>
    </source>
</evidence>
<accession>A0ABT9SLK8</accession>
<organism evidence="2 3">
    <name type="scientific">Chryseobacterium lathyri</name>
    <dbReference type="NCBI Taxonomy" id="395933"/>
    <lineage>
        <taxon>Bacteria</taxon>
        <taxon>Pseudomonadati</taxon>
        <taxon>Bacteroidota</taxon>
        <taxon>Flavobacteriia</taxon>
        <taxon>Flavobacteriales</taxon>
        <taxon>Weeksellaceae</taxon>
        <taxon>Chryseobacterium group</taxon>
        <taxon>Chryseobacterium</taxon>
    </lineage>
</organism>
<evidence type="ECO:0000256" key="1">
    <source>
        <dbReference type="SAM" id="Phobius"/>
    </source>
</evidence>
<keyword evidence="1" id="KW-0472">Membrane</keyword>
<evidence type="ECO:0000313" key="2">
    <source>
        <dbReference type="EMBL" id="MDP9960316.1"/>
    </source>
</evidence>
<reference evidence="2 3" key="1">
    <citation type="submission" date="2023-07" db="EMBL/GenBank/DDBJ databases">
        <title>Sorghum-associated microbial communities from plants grown in Nebraska, USA.</title>
        <authorList>
            <person name="Schachtman D."/>
        </authorList>
    </citation>
    <scope>NUCLEOTIDE SEQUENCE [LARGE SCALE GENOMIC DNA]</scope>
    <source>
        <strain evidence="2 3">CC351</strain>
    </source>
</reference>
<sequence length="93" mass="11330">MLWNLILNGLKPVPIEFLYTFSVKSLYITFKRPIYSIEMGFSPFNKRKPIIQVLAQFKIFIKTKHLFHLFWMSIPVFLPLYRFLYLIKLWKTL</sequence>
<comment type="caution">
    <text evidence="2">The sequence shown here is derived from an EMBL/GenBank/DDBJ whole genome shotgun (WGS) entry which is preliminary data.</text>
</comment>
<feature type="transmembrane region" description="Helical" evidence="1">
    <location>
        <begin position="66"/>
        <end position="87"/>
    </location>
</feature>
<keyword evidence="3" id="KW-1185">Reference proteome</keyword>
<name>A0ABT9SLK8_9FLAO</name>
<dbReference type="EMBL" id="JAUSRL010000003">
    <property type="protein sequence ID" value="MDP9960316.1"/>
    <property type="molecule type" value="Genomic_DNA"/>
</dbReference>